<dbReference type="Pfam" id="PF05729">
    <property type="entry name" value="NACHT"/>
    <property type="match status" value="1"/>
</dbReference>
<dbReference type="SUPFAM" id="SSF52047">
    <property type="entry name" value="RNI-like"/>
    <property type="match status" value="2"/>
</dbReference>
<dbReference type="GO" id="GO:0048471">
    <property type="term" value="C:perinuclear region of cytoplasm"/>
    <property type="evidence" value="ECO:0007669"/>
    <property type="project" value="TreeGrafter"/>
</dbReference>
<comment type="caution">
    <text evidence="5">The sequence shown here is derived from an EMBL/GenBank/DDBJ whole genome shotgun (WGS) entry which is preliminary data.</text>
</comment>
<dbReference type="Proteomes" id="UP001178507">
    <property type="component" value="Unassembled WGS sequence"/>
</dbReference>
<dbReference type="InterPro" id="IPR032675">
    <property type="entry name" value="LRR_dom_sf"/>
</dbReference>
<evidence type="ECO:0000256" key="3">
    <source>
        <dbReference type="SAM" id="MobiDB-lite"/>
    </source>
</evidence>
<accession>A0AA36I7H1</accession>
<feature type="region of interest" description="Disordered" evidence="3">
    <location>
        <begin position="345"/>
        <end position="386"/>
    </location>
</feature>
<dbReference type="GO" id="GO:0006913">
    <property type="term" value="P:nucleocytoplasmic transport"/>
    <property type="evidence" value="ECO:0007669"/>
    <property type="project" value="TreeGrafter"/>
</dbReference>
<feature type="domain" description="NACHT" evidence="4">
    <location>
        <begin position="21"/>
        <end position="101"/>
    </location>
</feature>
<keyword evidence="6" id="KW-1185">Reference proteome</keyword>
<gene>
    <name evidence="5" type="ORF">EVOR1521_LOCUS8884</name>
</gene>
<evidence type="ECO:0000256" key="2">
    <source>
        <dbReference type="ARBA" id="ARBA00022840"/>
    </source>
</evidence>
<dbReference type="PANTHER" id="PTHR24113">
    <property type="entry name" value="RAN GTPASE-ACTIVATING PROTEIN 1"/>
    <property type="match status" value="1"/>
</dbReference>
<evidence type="ECO:0000313" key="5">
    <source>
        <dbReference type="EMBL" id="CAJ1381094.1"/>
    </source>
</evidence>
<keyword evidence="2" id="KW-0067">ATP-binding</keyword>
<dbReference type="InterPro" id="IPR007111">
    <property type="entry name" value="NACHT_NTPase"/>
</dbReference>
<dbReference type="GO" id="GO:0005524">
    <property type="term" value="F:ATP binding"/>
    <property type="evidence" value="ECO:0007669"/>
    <property type="project" value="UniProtKB-KW"/>
</dbReference>
<dbReference type="SMART" id="SM00368">
    <property type="entry name" value="LRR_RI"/>
    <property type="match status" value="3"/>
</dbReference>
<dbReference type="GO" id="GO:0005096">
    <property type="term" value="F:GTPase activator activity"/>
    <property type="evidence" value="ECO:0007669"/>
    <property type="project" value="InterPro"/>
</dbReference>
<dbReference type="Gene3D" id="3.80.10.10">
    <property type="entry name" value="Ribonuclease Inhibitor"/>
    <property type="match status" value="3"/>
</dbReference>
<evidence type="ECO:0000256" key="1">
    <source>
        <dbReference type="ARBA" id="ARBA00022741"/>
    </source>
</evidence>
<dbReference type="GO" id="GO:0031267">
    <property type="term" value="F:small GTPase binding"/>
    <property type="evidence" value="ECO:0007669"/>
    <property type="project" value="TreeGrafter"/>
</dbReference>
<dbReference type="GO" id="GO:0005829">
    <property type="term" value="C:cytosol"/>
    <property type="evidence" value="ECO:0007669"/>
    <property type="project" value="TreeGrafter"/>
</dbReference>
<name>A0AA36I7H1_9DINO</name>
<reference evidence="5" key="1">
    <citation type="submission" date="2023-08" db="EMBL/GenBank/DDBJ databases">
        <authorList>
            <person name="Chen Y."/>
            <person name="Shah S."/>
            <person name="Dougan E. K."/>
            <person name="Thang M."/>
            <person name="Chan C."/>
        </authorList>
    </citation>
    <scope>NUCLEOTIDE SEQUENCE</scope>
</reference>
<dbReference type="AlphaFoldDB" id="A0AA36I7H1"/>
<dbReference type="GO" id="GO:0005634">
    <property type="term" value="C:nucleus"/>
    <property type="evidence" value="ECO:0007669"/>
    <property type="project" value="TreeGrafter"/>
</dbReference>
<dbReference type="EMBL" id="CAUJNA010000779">
    <property type="protein sequence ID" value="CAJ1381094.1"/>
    <property type="molecule type" value="Genomic_DNA"/>
</dbReference>
<keyword evidence="1" id="KW-0547">Nucleotide-binding</keyword>
<protein>
    <recommendedName>
        <fullName evidence="4">NACHT domain-containing protein</fullName>
    </recommendedName>
</protein>
<sequence>MVDQYLGMLYRDTGHWELLALARLHGRLLVILDGFDEAGHLERQLGREISSKLNNEVFLIVTSREMSGVLSGSDFARFRSVRVKELNEDQRRQVIRRRLTDASHGEEAVQAFCNQLTLNPALCAMTRNPLLLNVTLSVYQTADGTLGGSLNRGKVYGLALDGMLSNLERAKAVGGSPVTSNLRKVLKSTAFLAHSERSGRGIRDFRRPLVQRAIASCGLKDWDAQWNEVEDLIKKGRLPLLTWFSEEGEDTFRFAHLTFQEFLCAEYCLNECQKSEDFLLELRELICPEKPQQIVERGWWQQSIQMFCDLAAATEAPESRHSSGKCWGSVLGECLLQLRPADALPATSASRQAPRSAGRGRTRRRGQALPSDSESERDEDMASASAPSTVDFQHLVNDTNILTVLSMLRSSDLVTTLKLGGGLSSSGIATIRTLQVSNLRFLCLNQNYIGPEGCSAIAAFLRRTECLETLELVSNILCQGAPKEVMPPRSRRNPPTGYYEAYVQDLQGLKELLDTIRDHSTMRILDVRGNFLPLEAGRMLADLVFANPKLSQVCGVDLEAIRGMGMRELDISNHENFFNSEYHARRDEPFLSTGGAYFVVQLLLKHRPKQLKKLRLANQALASDTAGVVELYDQLGLALAGSPLETLDLSGFWDSGAEAGIALGRRLKESPVKKLSVGTGVLDMTKLRQGEEGSTLQLGSSRMRDCGAGIVSQCLPKGVVLDLKGAGLGAHGYKVLSQCEAVVKIDGVDLSDFQEDAETLDFSQDPQNSTGSVAAIIARTVLTPKLRSLNLSGSNLTSKSHVHPLTPVVGGYGGIGCNGGCDCRHFQGTNAYTHCAECDLDFCSTCCMSECPMIALAESLERLPHLMSLKLADVCFQGGRMGPVRSHLDIEGYEVLGKALSAHRSITELDLSKNYFQGQGFPHLLQGVVEMTALQSIALGERALDFRSFLSEEHLEAAENFLAVEVQLLCMAIRRNRNLRSLNLNKVQLKLDTVRHLVHSLRSREGSSLDLLHLPGVPLLLRQLEAGEIQALDCGCSSWTQRSAFAPAFVFALERSRGLKSLDFSNNDFGSETEHVVDAVLALERGKERAGLLAW</sequence>
<dbReference type="PANTHER" id="PTHR24113:SF15">
    <property type="entry name" value="NACHT DOMAIN-CONTAINING PROTEIN"/>
    <property type="match status" value="1"/>
</dbReference>
<organism evidence="5 6">
    <name type="scientific">Effrenium voratum</name>
    <dbReference type="NCBI Taxonomy" id="2562239"/>
    <lineage>
        <taxon>Eukaryota</taxon>
        <taxon>Sar</taxon>
        <taxon>Alveolata</taxon>
        <taxon>Dinophyceae</taxon>
        <taxon>Suessiales</taxon>
        <taxon>Symbiodiniaceae</taxon>
        <taxon>Effrenium</taxon>
    </lineage>
</organism>
<evidence type="ECO:0000259" key="4">
    <source>
        <dbReference type="Pfam" id="PF05729"/>
    </source>
</evidence>
<dbReference type="InterPro" id="IPR027038">
    <property type="entry name" value="RanGap"/>
</dbReference>
<proteinExistence type="predicted"/>
<evidence type="ECO:0000313" key="6">
    <source>
        <dbReference type="Proteomes" id="UP001178507"/>
    </source>
</evidence>